<dbReference type="PROSITE" id="PS00198">
    <property type="entry name" value="4FE4S_FER_1"/>
    <property type="match status" value="2"/>
</dbReference>
<dbReference type="Proteomes" id="UP001208689">
    <property type="component" value="Chromosome"/>
</dbReference>
<gene>
    <name evidence="8" type="ORF">NEF87_000687</name>
</gene>
<dbReference type="PROSITE" id="PS51379">
    <property type="entry name" value="4FE4S_FER_2"/>
    <property type="match status" value="1"/>
</dbReference>
<keyword evidence="5" id="KW-0408">Iron</keyword>
<accession>A0ABY6HLL8</accession>
<evidence type="ECO:0000256" key="2">
    <source>
        <dbReference type="ARBA" id="ARBA00022485"/>
    </source>
</evidence>
<evidence type="ECO:0000256" key="5">
    <source>
        <dbReference type="ARBA" id="ARBA00023004"/>
    </source>
</evidence>
<keyword evidence="4 8" id="KW-0560">Oxidoreductase</keyword>
<dbReference type="InterPro" id="IPR009051">
    <property type="entry name" value="Helical_ferredxn"/>
</dbReference>
<name>A0ABY6HLL8_9ARCH</name>
<keyword evidence="3" id="KW-0479">Metal-binding</keyword>
<dbReference type="InterPro" id="IPR004017">
    <property type="entry name" value="Cys_rich_dom"/>
</dbReference>
<keyword evidence="6" id="KW-0411">Iron-sulfur</keyword>
<dbReference type="InterPro" id="IPR051460">
    <property type="entry name" value="HdrC_iron-sulfur_subunit"/>
</dbReference>
<reference evidence="8" key="1">
    <citation type="submission" date="2022-09" db="EMBL/GenBank/DDBJ databases">
        <title>Actin cytoskeleton and complex cell architecture in an #Asgard archaeon.</title>
        <authorList>
            <person name="Ponce Toledo R.I."/>
            <person name="Schleper C."/>
            <person name="Rodrigues Oliveira T."/>
            <person name="Wollweber F."/>
            <person name="Xu J."/>
            <person name="Rittmann S."/>
            <person name="Klingl A."/>
            <person name="Pilhofer M."/>
        </authorList>
    </citation>
    <scope>NUCLEOTIDE SEQUENCE</scope>
    <source>
        <strain evidence="8">B-35</strain>
    </source>
</reference>
<proteinExistence type="inferred from homology"/>
<feature type="domain" description="4Fe-4S ferredoxin-type" evidence="7">
    <location>
        <begin position="7"/>
        <end position="36"/>
    </location>
</feature>
<comment type="similarity">
    <text evidence="1">Belongs to the HdrC family.</text>
</comment>
<dbReference type="GO" id="GO:0051912">
    <property type="term" value="F:CoB--CoM heterodisulfide reductase activity"/>
    <property type="evidence" value="ECO:0007669"/>
    <property type="project" value="UniProtKB-EC"/>
</dbReference>
<evidence type="ECO:0000256" key="3">
    <source>
        <dbReference type="ARBA" id="ARBA00022723"/>
    </source>
</evidence>
<protein>
    <submittedName>
        <fullName evidence="8">Dihydromethanophenazine:CoB--CoM heterodisulfide reductase subunit D</fullName>
        <ecNumber evidence="8">1.8.98.1</ecNumber>
    </submittedName>
</protein>
<evidence type="ECO:0000313" key="8">
    <source>
        <dbReference type="EMBL" id="UYP44402.1"/>
    </source>
</evidence>
<keyword evidence="2" id="KW-0004">4Fe-4S</keyword>
<evidence type="ECO:0000259" key="7">
    <source>
        <dbReference type="PROSITE" id="PS51379"/>
    </source>
</evidence>
<dbReference type="PANTHER" id="PTHR43255">
    <property type="entry name" value="IRON-SULFUR-BINDING OXIDOREDUCTASE FADF-RELATED-RELATED"/>
    <property type="match status" value="1"/>
</dbReference>
<evidence type="ECO:0000256" key="1">
    <source>
        <dbReference type="ARBA" id="ARBA00007097"/>
    </source>
</evidence>
<dbReference type="InterPro" id="IPR017896">
    <property type="entry name" value="4Fe4S_Fe-S-bd"/>
</dbReference>
<dbReference type="PANTHER" id="PTHR43255:SF1">
    <property type="entry name" value="IRON-SULFUR-BINDING OXIDOREDUCTASE FADF-RELATED"/>
    <property type="match status" value="1"/>
</dbReference>
<evidence type="ECO:0000256" key="6">
    <source>
        <dbReference type="ARBA" id="ARBA00023014"/>
    </source>
</evidence>
<dbReference type="SUPFAM" id="SSF46548">
    <property type="entry name" value="alpha-helical ferredoxin"/>
    <property type="match status" value="1"/>
</dbReference>
<sequence length="383" mass="42815">MLTNTSSQMQQHVTQCINCGQCNLVCPTHIAGIFNPLGVLRDLQMHDPETAIANQPIYNCLTCNRCMTFCPASKNGVGMNIAMLIRYLRAYAIENQLKSPEKNEFPGSCTTLAKNSEKSDSIPTVDSLQYFKNTPKLKIAQKGEIAYFIGNLAGLEDLNKDLGLNLSEIPQSVVGILNRVNISPVVLNMKDSGHDDLWAGNIATFRKIAQTNVDLYKKAGVTTVIVEGAEAYRTWKFDYPKAVKSFGLKVYHLSEYLLNENLVKKLVFDNSFTATYAFQDSSRLGRLGGNHYEEPRSILGKIPGNTLIELESAQTSAFDYAGGLYIVENSTTEEMWKQRLHEVQDTGVQYFITTSPKAIVQYSKFDSDIPIKDWAVFLSRFLK</sequence>
<dbReference type="Pfam" id="PF02754">
    <property type="entry name" value="CCG"/>
    <property type="match status" value="1"/>
</dbReference>
<dbReference type="Gene3D" id="1.10.1060.10">
    <property type="entry name" value="Alpha-helical ferredoxin"/>
    <property type="match status" value="1"/>
</dbReference>
<dbReference type="EMBL" id="CP104013">
    <property type="protein sequence ID" value="UYP44402.1"/>
    <property type="molecule type" value="Genomic_DNA"/>
</dbReference>
<dbReference type="Pfam" id="PF13534">
    <property type="entry name" value="Fer4_17"/>
    <property type="match status" value="1"/>
</dbReference>
<evidence type="ECO:0000313" key="9">
    <source>
        <dbReference type="Proteomes" id="UP001208689"/>
    </source>
</evidence>
<organism evidence="8 9">
    <name type="scientific">Candidatus Lokiarchaeum ossiferum</name>
    <dbReference type="NCBI Taxonomy" id="2951803"/>
    <lineage>
        <taxon>Archaea</taxon>
        <taxon>Promethearchaeati</taxon>
        <taxon>Promethearchaeota</taxon>
        <taxon>Promethearchaeia</taxon>
        <taxon>Promethearchaeales</taxon>
        <taxon>Promethearchaeaceae</taxon>
        <taxon>Candidatus Lokiarchaeum</taxon>
    </lineage>
</organism>
<dbReference type="EC" id="1.8.98.1" evidence="8"/>
<dbReference type="InterPro" id="IPR017900">
    <property type="entry name" value="4Fe4S_Fe_S_CS"/>
</dbReference>
<keyword evidence="9" id="KW-1185">Reference proteome</keyword>
<evidence type="ECO:0000256" key="4">
    <source>
        <dbReference type="ARBA" id="ARBA00023002"/>
    </source>
</evidence>